<evidence type="ECO:0000256" key="6">
    <source>
        <dbReference type="ARBA" id="ARBA00023316"/>
    </source>
</evidence>
<dbReference type="GO" id="GO:0016755">
    <property type="term" value="F:aminoacyltransferase activity"/>
    <property type="evidence" value="ECO:0007669"/>
    <property type="project" value="InterPro"/>
</dbReference>
<dbReference type="GO" id="GO:0071555">
    <property type="term" value="P:cell wall organization"/>
    <property type="evidence" value="ECO:0007669"/>
    <property type="project" value="UniProtKB-KW"/>
</dbReference>
<dbReference type="GO" id="GO:0008360">
    <property type="term" value="P:regulation of cell shape"/>
    <property type="evidence" value="ECO:0007669"/>
    <property type="project" value="UniProtKB-KW"/>
</dbReference>
<accession>A0A0G1HNG2</accession>
<sequence>MDSVEVIGKTEKVMEDIRQTEGWAGYLRDKGWEVVSVHSEDKKHKMNAFIVPLGLFGFTLMKLQRSSYDPNWAELKRIKRKQRTVSSVIEPIRIQDELGFKMAGYKLSKFPYLATKTFILDLTKSETELWNNLSENAKRQVNKNKGALIEECDQKKFFELWKKNSKVWTMKERELGSLIKRFKGQARLVVSRTGNIYHSGLLIIYSADCANYYQTWTSNEGRISGAHYKLVWEEMLTAKSSGIKFFDLEGIFDERWPQKRWLGFTEFKRRFGGELVSFPGSYFRWL</sequence>
<dbReference type="AlphaFoldDB" id="A0A0G1HNG2"/>
<dbReference type="InterPro" id="IPR016181">
    <property type="entry name" value="Acyl_CoA_acyltransferase"/>
</dbReference>
<keyword evidence="3" id="KW-0133">Cell shape</keyword>
<evidence type="ECO:0000313" key="8">
    <source>
        <dbReference type="Proteomes" id="UP000034172"/>
    </source>
</evidence>
<reference evidence="7 8" key="1">
    <citation type="journal article" date="2015" name="Nature">
        <title>rRNA introns, odd ribosomes, and small enigmatic genomes across a large radiation of phyla.</title>
        <authorList>
            <person name="Brown C.T."/>
            <person name="Hug L.A."/>
            <person name="Thomas B.C."/>
            <person name="Sharon I."/>
            <person name="Castelle C.J."/>
            <person name="Singh A."/>
            <person name="Wilkins M.J."/>
            <person name="Williams K.H."/>
            <person name="Banfield J.F."/>
        </authorList>
    </citation>
    <scope>NUCLEOTIDE SEQUENCE [LARGE SCALE GENOMIC DNA]</scope>
</reference>
<keyword evidence="4" id="KW-0573">Peptidoglycan synthesis</keyword>
<keyword evidence="6" id="KW-0961">Cell wall biogenesis/degradation</keyword>
<dbReference type="Pfam" id="PF02388">
    <property type="entry name" value="FemAB"/>
    <property type="match status" value="1"/>
</dbReference>
<evidence type="ECO:0000256" key="5">
    <source>
        <dbReference type="ARBA" id="ARBA00023315"/>
    </source>
</evidence>
<evidence type="ECO:0000313" key="7">
    <source>
        <dbReference type="EMBL" id="KKT48721.1"/>
    </source>
</evidence>
<dbReference type="GO" id="GO:0009252">
    <property type="term" value="P:peptidoglycan biosynthetic process"/>
    <property type="evidence" value="ECO:0007669"/>
    <property type="project" value="UniProtKB-KW"/>
</dbReference>
<dbReference type="SUPFAM" id="SSF55729">
    <property type="entry name" value="Acyl-CoA N-acyltransferases (Nat)"/>
    <property type="match status" value="1"/>
</dbReference>
<keyword evidence="2" id="KW-0808">Transferase</keyword>
<dbReference type="PANTHER" id="PTHR36174">
    <property type="entry name" value="LIPID II:GLYCINE GLYCYLTRANSFERASE"/>
    <property type="match status" value="1"/>
</dbReference>
<evidence type="ECO:0000256" key="1">
    <source>
        <dbReference type="ARBA" id="ARBA00009943"/>
    </source>
</evidence>
<keyword evidence="5" id="KW-0012">Acyltransferase</keyword>
<name>A0A0G1HNG2_9BACT</name>
<evidence type="ECO:0000256" key="3">
    <source>
        <dbReference type="ARBA" id="ARBA00022960"/>
    </source>
</evidence>
<dbReference type="InterPro" id="IPR050644">
    <property type="entry name" value="PG_Glycine_Bridge_Synth"/>
</dbReference>
<dbReference type="InterPro" id="IPR003447">
    <property type="entry name" value="FEMABX"/>
</dbReference>
<evidence type="ECO:0008006" key="9">
    <source>
        <dbReference type="Google" id="ProtNLM"/>
    </source>
</evidence>
<dbReference type="PROSITE" id="PS51191">
    <property type="entry name" value="FEMABX"/>
    <property type="match status" value="1"/>
</dbReference>
<comment type="caution">
    <text evidence="7">The sequence shown here is derived from an EMBL/GenBank/DDBJ whole genome shotgun (WGS) entry which is preliminary data.</text>
</comment>
<protein>
    <recommendedName>
        <fullName evidence="9">Methicillin resistance protein</fullName>
    </recommendedName>
</protein>
<comment type="similarity">
    <text evidence="1">Belongs to the FemABX family.</text>
</comment>
<dbReference type="Proteomes" id="UP000034172">
    <property type="component" value="Unassembled WGS sequence"/>
</dbReference>
<evidence type="ECO:0000256" key="4">
    <source>
        <dbReference type="ARBA" id="ARBA00022984"/>
    </source>
</evidence>
<dbReference type="PANTHER" id="PTHR36174:SF1">
    <property type="entry name" value="LIPID II:GLYCINE GLYCYLTRANSFERASE"/>
    <property type="match status" value="1"/>
</dbReference>
<dbReference type="Gene3D" id="3.40.630.30">
    <property type="match status" value="1"/>
</dbReference>
<evidence type="ECO:0000256" key="2">
    <source>
        <dbReference type="ARBA" id="ARBA00022679"/>
    </source>
</evidence>
<dbReference type="EMBL" id="LCIE01000020">
    <property type="protein sequence ID" value="KKT48721.1"/>
    <property type="molecule type" value="Genomic_DNA"/>
</dbReference>
<proteinExistence type="inferred from homology"/>
<organism evidence="7 8">
    <name type="scientific">Candidatus Collierbacteria bacterium GW2011_GWC2_44_18</name>
    <dbReference type="NCBI Taxonomy" id="1618392"/>
    <lineage>
        <taxon>Bacteria</taxon>
        <taxon>Candidatus Collieribacteriota</taxon>
    </lineage>
</organism>
<dbReference type="STRING" id="1618392.UW41_C0020G0010"/>
<gene>
    <name evidence="7" type="ORF">UW41_C0020G0010</name>
</gene>